<dbReference type="Proteomes" id="UP000078561">
    <property type="component" value="Unassembled WGS sequence"/>
</dbReference>
<dbReference type="EMBL" id="LT554318">
    <property type="protein sequence ID" value="SAM03980.1"/>
    <property type="molecule type" value="Genomic_DNA"/>
</dbReference>
<evidence type="ECO:0000256" key="5">
    <source>
        <dbReference type="SAM" id="Coils"/>
    </source>
</evidence>
<evidence type="ECO:0000256" key="4">
    <source>
        <dbReference type="ARBA" id="ARBA00043988"/>
    </source>
</evidence>
<keyword evidence="2" id="KW-0808">Transferase</keyword>
<evidence type="ECO:0000313" key="7">
    <source>
        <dbReference type="EMBL" id="SAM03980.1"/>
    </source>
</evidence>
<feature type="compositionally biased region" description="Polar residues" evidence="6">
    <location>
        <begin position="398"/>
        <end position="425"/>
    </location>
</feature>
<dbReference type="PANTHER" id="PTHR14614">
    <property type="entry name" value="HEPATOCELLULAR CARCINOMA-ASSOCIATED ANTIGEN"/>
    <property type="match status" value="1"/>
</dbReference>
<proteinExistence type="inferred from homology"/>
<dbReference type="InterPro" id="IPR029063">
    <property type="entry name" value="SAM-dependent_MTases_sf"/>
</dbReference>
<evidence type="ECO:0000256" key="1">
    <source>
        <dbReference type="ARBA" id="ARBA00022603"/>
    </source>
</evidence>
<name>A0A168Q9G0_ABSGL</name>
<reference evidence="7" key="1">
    <citation type="submission" date="2016-04" db="EMBL/GenBank/DDBJ databases">
        <authorList>
            <person name="Evans L.H."/>
            <person name="Alamgir A."/>
            <person name="Owens N."/>
            <person name="Weber N.D."/>
            <person name="Virtaneva K."/>
            <person name="Barbian K."/>
            <person name="Babar A."/>
            <person name="Rosenke K."/>
        </authorList>
    </citation>
    <scope>NUCLEOTIDE SEQUENCE [LARGE SCALE GENOMIC DNA]</scope>
    <source>
        <strain evidence="7">CBS 101.48</strain>
    </source>
</reference>
<feature type="region of interest" description="Disordered" evidence="6">
    <location>
        <begin position="390"/>
        <end position="507"/>
    </location>
</feature>
<dbReference type="GO" id="GO:0008168">
    <property type="term" value="F:methyltransferase activity"/>
    <property type="evidence" value="ECO:0007669"/>
    <property type="project" value="UniProtKB-KW"/>
</dbReference>
<dbReference type="GO" id="GO:0032259">
    <property type="term" value="P:methylation"/>
    <property type="evidence" value="ECO:0007669"/>
    <property type="project" value="UniProtKB-KW"/>
</dbReference>
<dbReference type="InterPro" id="IPR019410">
    <property type="entry name" value="Methyltransf_16"/>
</dbReference>
<keyword evidence="1" id="KW-0489">Methyltransferase</keyword>
<evidence type="ECO:0000256" key="3">
    <source>
        <dbReference type="ARBA" id="ARBA00022691"/>
    </source>
</evidence>
<evidence type="ECO:0000256" key="6">
    <source>
        <dbReference type="SAM" id="MobiDB-lite"/>
    </source>
</evidence>
<evidence type="ECO:0000313" key="8">
    <source>
        <dbReference type="Proteomes" id="UP000078561"/>
    </source>
</evidence>
<keyword evidence="3" id="KW-0949">S-adenosyl-L-methionine</keyword>
<evidence type="ECO:0000256" key="2">
    <source>
        <dbReference type="ARBA" id="ARBA00022679"/>
    </source>
</evidence>
<keyword evidence="5" id="KW-0175">Coiled coil</keyword>
<sequence>MPCDQDRDLDTLSSQSSSAEEGGRTLEEMDVDADAFVAPIVDYNSLVETVKGHLIGTSKLQWYLETAKQRKSFGPILNTWSSVAFINQTVLHTPTEKKAESMKVSSLMTVLETHSSKNMKLKERLSRETAAIMELEDKLAHFAGSGDSDSTCDSLQNDLTLALEQAKYAESRLGSHECYTKQLIAELMELDVKHKALLQSPPQKSRRMAQVIGTRERKIKELQQALNNAHGTKEATDNDNVEMATTNQRLQRHRDQLEEAVKKQKRTHEATMDAHKRQAQHQQHQQASIDTTTHTGVTSTTLDDMRCELHDNHIYISQMQKKVASLQQSANLTYSDLVTNFKSCLYENEILKKEKRVLQGKLTELWVIEEGYKTTRRNALLAHHGLLESAPDHRCHNGFNQPTGTKQEQFSPNQQQSLTSSPTETATKKASKHPQMLLSSSLLPTPLQQSSCGSDSSATPTKRKRKRIIISDSSGSESPSPSSRLAQHSSSASSSSSSSTDSDSDASFLPSLSKVTIGKQKALKASPSSTTPKVAETSFLSLLESIQKPAETVTTTSTETTPKKNTLESVKLRVEQLTLKPPIYSQHLLYDMEEYTGHLLEAFLSSVATMLPRFKSFGAPIPMLSSNLQKHTGTCSHGVDGLISIHGCPNYIVLMEKNLTWSLWALEHIYPQNKLYPKIMKWAGDAAVEAGIQDRVNLACRYTRIFMLLCKNANDRQRASVFCFDLMRRFPRNVNIMAPMLNVALIWPELLDLGIEHPAIIVHTIQQCCAHFCSTRKEATAKDVKTVYNYMVVLVHWPELQFTSHLYGHTIRLSQILSSPAFKALYHSDRNAFNDTRTNLVKALELTFWRLDEWKCTYNRFILPDVLPLLQDDVLASVCLEIIGVLIPGGLKFGRRREKHGAILLRQTLKDVLDTANGLKSDFTLQCLAAKSLLLLSKEDPSSMAFVFRWFDGITPTTMKTAPAHLVYGIGRYMNSNNRIGRIDYASDCRDETGITVFVEELMDSAYGYYVWPSSLILSKYVWHHRNLFKNKTILEVQVNREYGRNDYCTDLSAFICDGIGTSLPSLVLTKIESAPHLVVTDIPSIIPVARACFKLNGIDTTPTNEKDAFLSSTMPPIWIRGLEWGDIVSTGGLKQLLEDMDTRWDHRKLDYIFGSDTFYDPPDFEKLLMTVAFVIHRHNRRCKFITAYQERSSKRSIQFLLDKWSLQCRLIPRDTFGFDGSDGDDIMDHEEETPLIPHVKTNASTLASVFLLEIYANPGPTMES</sequence>
<accession>A0A168Q9G0</accession>
<feature type="compositionally biased region" description="Basic and acidic residues" evidence="6">
    <location>
        <begin position="1"/>
        <end position="10"/>
    </location>
</feature>
<dbReference type="Gene3D" id="3.40.50.150">
    <property type="entry name" value="Vaccinia Virus protein VP39"/>
    <property type="match status" value="1"/>
</dbReference>
<dbReference type="STRING" id="4829.A0A168Q9G0"/>
<dbReference type="OMA" id="REKLYAW"/>
<feature type="coiled-coil region" evidence="5">
    <location>
        <begin position="219"/>
        <end position="274"/>
    </location>
</feature>
<dbReference type="GO" id="GO:0005737">
    <property type="term" value="C:cytoplasm"/>
    <property type="evidence" value="ECO:0007669"/>
    <property type="project" value="TreeGrafter"/>
</dbReference>
<organism evidence="7">
    <name type="scientific">Absidia glauca</name>
    <name type="common">Pin mould</name>
    <dbReference type="NCBI Taxonomy" id="4829"/>
    <lineage>
        <taxon>Eukaryota</taxon>
        <taxon>Fungi</taxon>
        <taxon>Fungi incertae sedis</taxon>
        <taxon>Mucoromycota</taxon>
        <taxon>Mucoromycotina</taxon>
        <taxon>Mucoromycetes</taxon>
        <taxon>Mucorales</taxon>
        <taxon>Cunninghamellaceae</taxon>
        <taxon>Absidia</taxon>
    </lineage>
</organism>
<dbReference type="InParanoid" id="A0A168Q9G0"/>
<gene>
    <name evidence="7" type="primary">ABSGL_09836.1 scaffold 11641</name>
</gene>
<dbReference type="GO" id="GO:0005634">
    <property type="term" value="C:nucleus"/>
    <property type="evidence" value="ECO:0007669"/>
    <property type="project" value="TreeGrafter"/>
</dbReference>
<protein>
    <submittedName>
        <fullName evidence="7">Uncharacterized protein</fullName>
    </submittedName>
</protein>
<feature type="region of interest" description="Disordered" evidence="6">
    <location>
        <begin position="1"/>
        <end position="26"/>
    </location>
</feature>
<dbReference type="OrthoDB" id="407325at2759"/>
<dbReference type="AlphaFoldDB" id="A0A168Q9G0"/>
<keyword evidence="8" id="KW-1185">Reference proteome</keyword>
<feature type="compositionally biased region" description="Low complexity" evidence="6">
    <location>
        <begin position="471"/>
        <end position="507"/>
    </location>
</feature>
<comment type="similarity">
    <text evidence="4">Belongs to the methyltransferase superfamily. METTL23 family.</text>
</comment>
<dbReference type="PANTHER" id="PTHR14614:SF164">
    <property type="entry name" value="HISTONE-ARGININE METHYLTRANSFERASE METTL23"/>
    <property type="match status" value="1"/>
</dbReference>
<feature type="compositionally biased region" description="Low complexity" evidence="6">
    <location>
        <begin position="434"/>
        <end position="451"/>
    </location>
</feature>